<dbReference type="Proteomes" id="UP000530424">
    <property type="component" value="Unassembled WGS sequence"/>
</dbReference>
<dbReference type="AlphaFoldDB" id="A0A853C349"/>
<keyword evidence="4 6" id="KW-1133">Transmembrane helix</keyword>
<feature type="transmembrane region" description="Helical" evidence="6">
    <location>
        <begin position="388"/>
        <end position="410"/>
    </location>
</feature>
<dbReference type="InterPro" id="IPR050833">
    <property type="entry name" value="Poly_Biosynth_Transport"/>
</dbReference>
<dbReference type="InterPro" id="IPR002797">
    <property type="entry name" value="Polysacc_synth"/>
</dbReference>
<comment type="caution">
    <text evidence="7">The sequence shown here is derived from an EMBL/GenBank/DDBJ whole genome shotgun (WGS) entry which is preliminary data.</text>
</comment>
<sequence>MTGIGTADQGDTLRRTGAAVVSLAASELLGKVATLLTILVMARLLGVADFGVLTFGLSIGLLLAVLSSLGLDSRVVQLGSARPELLDRCYGALAAIRLALSVAVLVPTAAILFATMDRGSAAAVWLLVASCLADTLSDAARSACGALQRQHLASVMLVVHRFATLAFTAGALLLSPSAAHAALGYLAGTCVGVVAMHVAAHRAGARLVVRGSRRAAGMVMAAAPVTAVESMASMAVFRIDTAMIGVMLGSFAVGEYGAGYRLLESIVFVSWTLSRAYVPVIASRPGDLEHVRTWAQRALLVVCAVYLPYGVVTALRGDDLVRLLFGADYVHHGVQLGLAAAPLLFGVMHLGATVLLALRPNPVVLVASLSAVALNIGLNLFLIPRWGITAAAVSTCLAFLLQSVVLMRALTRITGSIVPVPALGAVVVASLAAGAAVQAVEPLGLALSAGVLVFLLAWEGATRLLDPRHAGVRSQLTAGSGGDVRG</sequence>
<feature type="transmembrane region" description="Helical" evidence="6">
    <location>
        <begin position="50"/>
        <end position="71"/>
    </location>
</feature>
<dbReference type="PANTHER" id="PTHR30250:SF11">
    <property type="entry name" value="O-ANTIGEN TRANSPORTER-RELATED"/>
    <property type="match status" value="1"/>
</dbReference>
<evidence type="ECO:0000256" key="3">
    <source>
        <dbReference type="ARBA" id="ARBA00022692"/>
    </source>
</evidence>
<keyword evidence="2" id="KW-1003">Cell membrane</keyword>
<dbReference type="GO" id="GO:0005886">
    <property type="term" value="C:plasma membrane"/>
    <property type="evidence" value="ECO:0007669"/>
    <property type="project" value="UniProtKB-SubCell"/>
</dbReference>
<feature type="transmembrane region" description="Helical" evidence="6">
    <location>
        <begin position="417"/>
        <end position="437"/>
    </location>
</feature>
<organism evidence="7 8">
    <name type="scientific">Nocardioides thalensis</name>
    <dbReference type="NCBI Taxonomy" id="1914755"/>
    <lineage>
        <taxon>Bacteria</taxon>
        <taxon>Bacillati</taxon>
        <taxon>Actinomycetota</taxon>
        <taxon>Actinomycetes</taxon>
        <taxon>Propionibacteriales</taxon>
        <taxon>Nocardioidaceae</taxon>
        <taxon>Nocardioides</taxon>
    </lineage>
</organism>
<keyword evidence="8" id="KW-1185">Reference proteome</keyword>
<gene>
    <name evidence="7" type="ORF">HNR19_002134</name>
</gene>
<protein>
    <submittedName>
        <fullName evidence="7">O-antigen/teichoic acid export membrane protein</fullName>
    </submittedName>
</protein>
<evidence type="ECO:0000256" key="4">
    <source>
        <dbReference type="ARBA" id="ARBA00022989"/>
    </source>
</evidence>
<keyword evidence="3 6" id="KW-0812">Transmembrane</keyword>
<dbReference type="RefSeq" id="WP_179667922.1">
    <property type="nucleotide sequence ID" value="NZ_JACCFP010000001.1"/>
</dbReference>
<feature type="transmembrane region" description="Helical" evidence="6">
    <location>
        <begin position="20"/>
        <end position="44"/>
    </location>
</feature>
<comment type="subcellular location">
    <subcellularLocation>
        <location evidence="1">Cell membrane</location>
        <topology evidence="1">Multi-pass membrane protein</topology>
    </subcellularLocation>
</comment>
<feature type="transmembrane region" description="Helical" evidence="6">
    <location>
        <begin position="92"/>
        <end position="116"/>
    </location>
</feature>
<evidence type="ECO:0000256" key="1">
    <source>
        <dbReference type="ARBA" id="ARBA00004651"/>
    </source>
</evidence>
<dbReference type="Pfam" id="PF01943">
    <property type="entry name" value="Polysacc_synt"/>
    <property type="match status" value="1"/>
</dbReference>
<feature type="transmembrane region" description="Helical" evidence="6">
    <location>
        <begin position="219"/>
        <end position="239"/>
    </location>
</feature>
<keyword evidence="5 6" id="KW-0472">Membrane</keyword>
<feature type="transmembrane region" description="Helical" evidence="6">
    <location>
        <begin position="443"/>
        <end position="465"/>
    </location>
</feature>
<feature type="transmembrane region" description="Helical" evidence="6">
    <location>
        <begin position="336"/>
        <end position="356"/>
    </location>
</feature>
<reference evidence="7 8" key="1">
    <citation type="submission" date="2020-07" db="EMBL/GenBank/DDBJ databases">
        <title>Sequencing the genomes of 1000 actinobacteria strains.</title>
        <authorList>
            <person name="Klenk H.-P."/>
        </authorList>
    </citation>
    <scope>NUCLEOTIDE SEQUENCE [LARGE SCALE GENOMIC DNA]</scope>
    <source>
        <strain evidence="7 8">DSM 103833</strain>
    </source>
</reference>
<feature type="transmembrane region" description="Helical" evidence="6">
    <location>
        <begin position="180"/>
        <end position="199"/>
    </location>
</feature>
<feature type="transmembrane region" description="Helical" evidence="6">
    <location>
        <begin position="298"/>
        <end position="316"/>
    </location>
</feature>
<feature type="transmembrane region" description="Helical" evidence="6">
    <location>
        <begin position="152"/>
        <end position="174"/>
    </location>
</feature>
<evidence type="ECO:0000256" key="5">
    <source>
        <dbReference type="ARBA" id="ARBA00023136"/>
    </source>
</evidence>
<name>A0A853C349_9ACTN</name>
<proteinExistence type="predicted"/>
<evidence type="ECO:0000256" key="6">
    <source>
        <dbReference type="SAM" id="Phobius"/>
    </source>
</evidence>
<evidence type="ECO:0000256" key="2">
    <source>
        <dbReference type="ARBA" id="ARBA00022475"/>
    </source>
</evidence>
<evidence type="ECO:0000313" key="7">
    <source>
        <dbReference type="EMBL" id="NYJ01436.1"/>
    </source>
</evidence>
<evidence type="ECO:0000313" key="8">
    <source>
        <dbReference type="Proteomes" id="UP000530424"/>
    </source>
</evidence>
<dbReference type="EMBL" id="JACCFP010000001">
    <property type="protein sequence ID" value="NYJ01436.1"/>
    <property type="molecule type" value="Genomic_DNA"/>
</dbReference>
<feature type="transmembrane region" description="Helical" evidence="6">
    <location>
        <begin position="363"/>
        <end position="382"/>
    </location>
</feature>
<accession>A0A853C349</accession>
<dbReference type="PANTHER" id="PTHR30250">
    <property type="entry name" value="PST FAMILY PREDICTED COLANIC ACID TRANSPORTER"/>
    <property type="match status" value="1"/>
</dbReference>